<protein>
    <submittedName>
        <fullName evidence="2">Uncharacterized protein</fullName>
    </submittedName>
</protein>
<sequence>MDALPCARNKAISTTAGAARQHHALYAMRDTRRGRHKASSAHGCTAMCEAQGHQRNSMHGATTSCEELGEAGTRPSARRPAPLRVGRRNAAHLQRIGRRIAAHSPRDKVCDVELDAAATRGDAQGP</sequence>
<evidence type="ECO:0000256" key="1">
    <source>
        <dbReference type="SAM" id="MobiDB-lite"/>
    </source>
</evidence>
<gene>
    <name evidence="2" type="ORF">HAX54_007884</name>
</gene>
<accession>A0ABS8TCD1</accession>
<proteinExistence type="predicted"/>
<reference evidence="2 3" key="1">
    <citation type="journal article" date="2021" name="BMC Genomics">
        <title>Datura genome reveals duplications of psychoactive alkaloid biosynthetic genes and high mutation rate following tissue culture.</title>
        <authorList>
            <person name="Rajewski A."/>
            <person name="Carter-House D."/>
            <person name="Stajich J."/>
            <person name="Litt A."/>
        </authorList>
    </citation>
    <scope>NUCLEOTIDE SEQUENCE [LARGE SCALE GENOMIC DNA]</scope>
    <source>
        <strain evidence="2">AR-01</strain>
    </source>
</reference>
<feature type="compositionally biased region" description="Polar residues" evidence="1">
    <location>
        <begin position="55"/>
        <end position="65"/>
    </location>
</feature>
<name>A0ABS8TCD1_DATST</name>
<evidence type="ECO:0000313" key="3">
    <source>
        <dbReference type="Proteomes" id="UP000823775"/>
    </source>
</evidence>
<comment type="caution">
    <text evidence="2">The sequence shown here is derived from an EMBL/GenBank/DDBJ whole genome shotgun (WGS) entry which is preliminary data.</text>
</comment>
<organism evidence="2 3">
    <name type="scientific">Datura stramonium</name>
    <name type="common">Jimsonweed</name>
    <name type="synonym">Common thornapple</name>
    <dbReference type="NCBI Taxonomy" id="4076"/>
    <lineage>
        <taxon>Eukaryota</taxon>
        <taxon>Viridiplantae</taxon>
        <taxon>Streptophyta</taxon>
        <taxon>Embryophyta</taxon>
        <taxon>Tracheophyta</taxon>
        <taxon>Spermatophyta</taxon>
        <taxon>Magnoliopsida</taxon>
        <taxon>eudicotyledons</taxon>
        <taxon>Gunneridae</taxon>
        <taxon>Pentapetalae</taxon>
        <taxon>asterids</taxon>
        <taxon>lamiids</taxon>
        <taxon>Solanales</taxon>
        <taxon>Solanaceae</taxon>
        <taxon>Solanoideae</taxon>
        <taxon>Datureae</taxon>
        <taxon>Datura</taxon>
    </lineage>
</organism>
<evidence type="ECO:0000313" key="2">
    <source>
        <dbReference type="EMBL" id="MCD7469091.1"/>
    </source>
</evidence>
<dbReference type="EMBL" id="JACEIK010001403">
    <property type="protein sequence ID" value="MCD7469091.1"/>
    <property type="molecule type" value="Genomic_DNA"/>
</dbReference>
<feature type="region of interest" description="Disordered" evidence="1">
    <location>
        <begin position="55"/>
        <end position="89"/>
    </location>
</feature>
<dbReference type="Proteomes" id="UP000823775">
    <property type="component" value="Unassembled WGS sequence"/>
</dbReference>
<keyword evidence="3" id="KW-1185">Reference proteome</keyword>